<evidence type="ECO:0000256" key="8">
    <source>
        <dbReference type="ARBA" id="ARBA00023136"/>
    </source>
</evidence>
<dbReference type="InterPro" id="IPR042186">
    <property type="entry name" value="FimD_plug_dom"/>
</dbReference>
<protein>
    <submittedName>
        <fullName evidence="11">Fimbrial biogenesis outer membrane usher protein</fullName>
    </submittedName>
</protein>
<evidence type="ECO:0000256" key="2">
    <source>
        <dbReference type="ARBA" id="ARBA00008064"/>
    </source>
</evidence>
<evidence type="ECO:0000259" key="10">
    <source>
        <dbReference type="Pfam" id="PF13954"/>
    </source>
</evidence>
<keyword evidence="8" id="KW-0472">Membrane</keyword>
<keyword evidence="9" id="KW-0998">Cell outer membrane</keyword>
<evidence type="ECO:0000256" key="1">
    <source>
        <dbReference type="ARBA" id="ARBA00004571"/>
    </source>
</evidence>
<gene>
    <name evidence="11" type="ORF">H6A60_03115</name>
</gene>
<accession>A0ABS2DQ75</accession>
<dbReference type="SUPFAM" id="SSF141729">
    <property type="entry name" value="FimD N-terminal domain-like"/>
    <property type="match status" value="1"/>
</dbReference>
<keyword evidence="6" id="KW-0812">Transmembrane</keyword>
<sequence>MTNASRAVLGSIALAASLLSSLVRGEEPSYEFDLELLSSELGVTLTSADVERLTQASLAGHHTYDIVVNGVFMQRLGVDISFTPEGEPRATLPYLAVLVLPLRWETLPAFAKKRPMEKTDSIERDIPGAVVVVDTSAQEIRISIPQVHFKTQRESRIVDRRRWNWGVPMAALQYGVNAAHERRESGSSTSAFSSLSSRIHVGAWRFYARGTAQYDESAHGGSDMRWTWLQGYATRIVPDMTARLSIGELSTSSRFADGLSIRGIALGDDDEQRDVRERSYLPVITGTARSVARVVVRQAGRILWRDTVEPGPFRIEHIEGIGYGGDIEVTVEETVGPPQVYMVPFMTAPEQLKTGRFSWDFAAGTYDGAEGSHPWLAAGSLGYGFESGFTAFGSVLASGVLQKAGLGLAADVGRAGALTAQVRAARMASAGKAERESGAELELVWRKTFGFTGTYANVAYERALSGRIATFSDALRKSVTVSGLDTHTRDRTEFSLSQPLGAFGHANLTGLWTRSVSGDAARSLSGSWSLSAKRMLWNVTLQHVSGRGATAETVLSLNVSVPLSVLFGRAYGGGADDALLTLGGTRSKTSQSAMTSLSGAFDEEGTHAYRLQFDAAEGDAAHTQSLQAAYAYTGEHVQGSVGVRRGESYTQFTGAASGGVLLYDDGVIFARSLQGGLAVVKIPDGEGAQLLDFQGGVRSGDRILASGLTNYQLNVLRIDPNSLPPNLTINSLYGRAVPADNGLVRLDFETFLGTELFLDVTRPDGTSAPYGSEVRILTDRAQLPVSVVDEEGWAFISAAPPAGIAEVRWMGEHGEEACYAILDDASADDGSPVLRKRVPCLWIEGEGPEVREWDSEIQ</sequence>
<proteinExistence type="inferred from homology"/>
<name>A0ABS2DQ75_9BURK</name>
<dbReference type="Pfam" id="PF13954">
    <property type="entry name" value="PapC_N"/>
    <property type="match status" value="1"/>
</dbReference>
<dbReference type="Proteomes" id="UP000715095">
    <property type="component" value="Unassembled WGS sequence"/>
</dbReference>
<dbReference type="Gene3D" id="2.60.40.2610">
    <property type="entry name" value="Outer membrane usher protein FimD, plug domain"/>
    <property type="match status" value="1"/>
</dbReference>
<dbReference type="InterPro" id="IPR025885">
    <property type="entry name" value="PapC_N"/>
</dbReference>
<dbReference type="InterPro" id="IPR037224">
    <property type="entry name" value="PapC_N_sf"/>
</dbReference>
<keyword evidence="3" id="KW-0813">Transport</keyword>
<feature type="domain" description="PapC N-terminal" evidence="10">
    <location>
        <begin position="31"/>
        <end position="178"/>
    </location>
</feature>
<evidence type="ECO:0000313" key="12">
    <source>
        <dbReference type="Proteomes" id="UP000715095"/>
    </source>
</evidence>
<dbReference type="EMBL" id="JACJJC010000003">
    <property type="protein sequence ID" value="MBM6703486.1"/>
    <property type="molecule type" value="Genomic_DNA"/>
</dbReference>
<evidence type="ECO:0000313" key="11">
    <source>
        <dbReference type="EMBL" id="MBM6703486.1"/>
    </source>
</evidence>
<dbReference type="Gene3D" id="2.60.40.3110">
    <property type="match status" value="1"/>
</dbReference>
<evidence type="ECO:0000256" key="7">
    <source>
        <dbReference type="ARBA" id="ARBA00022729"/>
    </source>
</evidence>
<comment type="similarity">
    <text evidence="2">Belongs to the fimbrial export usher family.</text>
</comment>
<dbReference type="InterPro" id="IPR043142">
    <property type="entry name" value="PapC-like_C_sf"/>
</dbReference>
<dbReference type="RefSeq" id="WP_205101949.1">
    <property type="nucleotide sequence ID" value="NZ_JACJJC010000003.1"/>
</dbReference>
<organism evidence="11 12">
    <name type="scientific">Sutterella massiliensis</name>
    <dbReference type="NCBI Taxonomy" id="1816689"/>
    <lineage>
        <taxon>Bacteria</taxon>
        <taxon>Pseudomonadati</taxon>
        <taxon>Pseudomonadota</taxon>
        <taxon>Betaproteobacteria</taxon>
        <taxon>Burkholderiales</taxon>
        <taxon>Sutterellaceae</taxon>
        <taxon>Sutterella</taxon>
    </lineage>
</organism>
<evidence type="ECO:0000256" key="4">
    <source>
        <dbReference type="ARBA" id="ARBA00022452"/>
    </source>
</evidence>
<keyword evidence="4" id="KW-1134">Transmembrane beta strand</keyword>
<reference evidence="11 12" key="1">
    <citation type="journal article" date="2021" name="Sci. Rep.">
        <title>The distribution of antibiotic resistance genes in chicken gut microbiota commensals.</title>
        <authorList>
            <person name="Juricova H."/>
            <person name="Matiasovicova J."/>
            <person name="Kubasova T."/>
            <person name="Cejkova D."/>
            <person name="Rychlik I."/>
        </authorList>
    </citation>
    <scope>NUCLEOTIDE SEQUENCE [LARGE SCALE GENOMIC DNA]</scope>
    <source>
        <strain evidence="11 12">An829</strain>
    </source>
</reference>
<dbReference type="Gene3D" id="2.60.40.2070">
    <property type="match status" value="1"/>
</dbReference>
<dbReference type="Pfam" id="PF00577">
    <property type="entry name" value="Usher"/>
    <property type="match status" value="1"/>
</dbReference>
<comment type="caution">
    <text evidence="11">The sequence shown here is derived from an EMBL/GenBank/DDBJ whole genome shotgun (WGS) entry which is preliminary data.</text>
</comment>
<dbReference type="InterPro" id="IPR000015">
    <property type="entry name" value="Fimb_usher"/>
</dbReference>
<evidence type="ECO:0000256" key="5">
    <source>
        <dbReference type="ARBA" id="ARBA00022558"/>
    </source>
</evidence>
<keyword evidence="12" id="KW-1185">Reference proteome</keyword>
<dbReference type="PANTHER" id="PTHR30451:SF21">
    <property type="entry name" value="FIMBRIAL USHER DOMAIN-CONTAINING PROTEIN YDET-RELATED"/>
    <property type="match status" value="1"/>
</dbReference>
<evidence type="ECO:0000256" key="9">
    <source>
        <dbReference type="ARBA" id="ARBA00023237"/>
    </source>
</evidence>
<keyword evidence="5" id="KW-1029">Fimbrium biogenesis</keyword>
<dbReference type="Gene3D" id="3.10.20.410">
    <property type="match status" value="1"/>
</dbReference>
<evidence type="ECO:0000256" key="6">
    <source>
        <dbReference type="ARBA" id="ARBA00022692"/>
    </source>
</evidence>
<comment type="subcellular location">
    <subcellularLocation>
        <location evidence="1">Cell outer membrane</location>
        <topology evidence="1">Multi-pass membrane protein</topology>
    </subcellularLocation>
</comment>
<evidence type="ECO:0000256" key="3">
    <source>
        <dbReference type="ARBA" id="ARBA00022448"/>
    </source>
</evidence>
<keyword evidence="7" id="KW-0732">Signal</keyword>
<dbReference type="PANTHER" id="PTHR30451">
    <property type="entry name" value="OUTER MEMBRANE USHER PROTEIN"/>
    <property type="match status" value="1"/>
</dbReference>